<protein>
    <submittedName>
        <fullName evidence="2">Uncharacterized protein LOC105123633</fullName>
    </submittedName>
</protein>
<dbReference type="Proteomes" id="UP000694918">
    <property type="component" value="Unplaced"/>
</dbReference>
<evidence type="ECO:0000313" key="2">
    <source>
        <dbReference type="RefSeq" id="XP_011021620.1"/>
    </source>
</evidence>
<reference evidence="2" key="1">
    <citation type="submission" date="2025-08" db="UniProtKB">
        <authorList>
            <consortium name="RefSeq"/>
        </authorList>
    </citation>
    <scope>IDENTIFICATION</scope>
</reference>
<gene>
    <name evidence="2" type="primary">LOC105123633</name>
</gene>
<organism evidence="1 2">
    <name type="scientific">Populus euphratica</name>
    <name type="common">Euphrates poplar</name>
    <dbReference type="NCBI Taxonomy" id="75702"/>
    <lineage>
        <taxon>Eukaryota</taxon>
        <taxon>Viridiplantae</taxon>
        <taxon>Streptophyta</taxon>
        <taxon>Embryophyta</taxon>
        <taxon>Tracheophyta</taxon>
        <taxon>Spermatophyta</taxon>
        <taxon>Magnoliopsida</taxon>
        <taxon>eudicotyledons</taxon>
        <taxon>Gunneridae</taxon>
        <taxon>Pentapetalae</taxon>
        <taxon>rosids</taxon>
        <taxon>fabids</taxon>
        <taxon>Malpighiales</taxon>
        <taxon>Salicaceae</taxon>
        <taxon>Saliceae</taxon>
        <taxon>Populus</taxon>
    </lineage>
</organism>
<name>A0AAJ6U3G2_POPEU</name>
<accession>A0AAJ6U3G2</accession>
<keyword evidence="1" id="KW-1185">Reference proteome</keyword>
<evidence type="ECO:0000313" key="1">
    <source>
        <dbReference type="Proteomes" id="UP000694918"/>
    </source>
</evidence>
<proteinExistence type="predicted"/>
<dbReference type="RefSeq" id="XP_011021620.1">
    <property type="nucleotide sequence ID" value="XM_011023318.1"/>
</dbReference>
<dbReference type="GeneID" id="105123633"/>
<sequence>MILLKIFGAFEKLRRSLDDREEIEYKTNRSQGRKENCLVRVASRHARIAVKLGITKGVVNNLKELARCYVQLLALILSYLFYKLTSYFVFGRTLTGIVVQPAVINKEVKKSKNSLCIKLTKKIVKVKGKKRSLTIKQDEEKG</sequence>
<dbReference type="AlphaFoldDB" id="A0AAJ6U3G2"/>
<dbReference type="KEGG" id="peu:105123633"/>